<keyword evidence="1" id="KW-0472">Membrane</keyword>
<keyword evidence="1" id="KW-0812">Transmembrane</keyword>
<dbReference type="STRING" id="1227496.C489_04823"/>
<accession>L9Y5A8</accession>
<feature type="transmembrane region" description="Helical" evidence="1">
    <location>
        <begin position="103"/>
        <end position="128"/>
    </location>
</feature>
<dbReference type="PATRIC" id="fig|1227496.3.peg.970"/>
<feature type="transmembrane region" description="Helical" evidence="1">
    <location>
        <begin position="36"/>
        <end position="57"/>
    </location>
</feature>
<proteinExistence type="predicted"/>
<gene>
    <name evidence="2" type="ORF">C489_04823</name>
</gene>
<feature type="transmembrane region" description="Helical" evidence="1">
    <location>
        <begin position="78"/>
        <end position="97"/>
    </location>
</feature>
<protein>
    <submittedName>
        <fullName evidence="2">Uncharacterized protein</fullName>
    </submittedName>
</protein>
<dbReference type="Proteomes" id="UP000011632">
    <property type="component" value="Unassembled WGS sequence"/>
</dbReference>
<dbReference type="OrthoDB" id="206202at2157"/>
<evidence type="ECO:0000256" key="1">
    <source>
        <dbReference type="SAM" id="Phobius"/>
    </source>
</evidence>
<dbReference type="AlphaFoldDB" id="L9Y5A8"/>
<dbReference type="RefSeq" id="WP_006430021.1">
    <property type="nucleotide sequence ID" value="NZ_AOID01000016.1"/>
</dbReference>
<feature type="transmembrane region" description="Helical" evidence="1">
    <location>
        <begin position="140"/>
        <end position="157"/>
    </location>
</feature>
<sequence length="201" mass="19848">MGPVDLYTIVGAAAVDSVATLAGGGELEAYRSLEPLVRVGIQFAGTVLVAIIVLGLCQRSGTQAVAKSRRSPIISSCIGLPSLLVVVGLASTGYLIVDSSIGTFFGIPLVILGVVVLPVATALGLVAIGRTVASRLGDDRLGVGVLAGALLCGIAGVSLPATVVLAGLAGVLGIGASIRVVFGATGAARPDDRTVPPANKI</sequence>
<reference evidence="2 3" key="1">
    <citation type="journal article" date="2014" name="PLoS Genet.">
        <title>Phylogenetically driven sequencing of extremely halophilic archaea reveals strategies for static and dynamic osmo-response.</title>
        <authorList>
            <person name="Becker E.A."/>
            <person name="Seitzer P.M."/>
            <person name="Tritt A."/>
            <person name="Larsen D."/>
            <person name="Krusor M."/>
            <person name="Yao A.I."/>
            <person name="Wu D."/>
            <person name="Madern D."/>
            <person name="Eisen J.A."/>
            <person name="Darling A.E."/>
            <person name="Facciotti M.T."/>
        </authorList>
    </citation>
    <scope>NUCLEOTIDE SEQUENCE [LARGE SCALE GENOMIC DNA]</scope>
    <source>
        <strain evidence="2 3">JCM 10478</strain>
    </source>
</reference>
<evidence type="ECO:0000313" key="2">
    <source>
        <dbReference type="EMBL" id="ELY69250.1"/>
    </source>
</evidence>
<name>L9Y5A8_9EURY</name>
<dbReference type="EMBL" id="AOID01000016">
    <property type="protein sequence ID" value="ELY69250.1"/>
    <property type="molecule type" value="Genomic_DNA"/>
</dbReference>
<keyword evidence="1" id="KW-1133">Transmembrane helix</keyword>
<keyword evidence="3" id="KW-1185">Reference proteome</keyword>
<evidence type="ECO:0000313" key="3">
    <source>
        <dbReference type="Proteomes" id="UP000011632"/>
    </source>
</evidence>
<feature type="transmembrane region" description="Helical" evidence="1">
    <location>
        <begin position="163"/>
        <end position="182"/>
    </location>
</feature>
<comment type="caution">
    <text evidence="2">The sequence shown here is derived from an EMBL/GenBank/DDBJ whole genome shotgun (WGS) entry which is preliminary data.</text>
</comment>
<organism evidence="2 3">
    <name type="scientific">Natrinema versiforme JCM 10478</name>
    <dbReference type="NCBI Taxonomy" id="1227496"/>
    <lineage>
        <taxon>Archaea</taxon>
        <taxon>Methanobacteriati</taxon>
        <taxon>Methanobacteriota</taxon>
        <taxon>Stenosarchaea group</taxon>
        <taxon>Halobacteria</taxon>
        <taxon>Halobacteriales</taxon>
        <taxon>Natrialbaceae</taxon>
        <taxon>Natrinema</taxon>
    </lineage>
</organism>